<keyword evidence="6" id="KW-1185">Reference proteome</keyword>
<evidence type="ECO:0000256" key="1">
    <source>
        <dbReference type="ARBA" id="ARBA00006432"/>
    </source>
</evidence>
<dbReference type="GO" id="GO:0006631">
    <property type="term" value="P:fatty acid metabolic process"/>
    <property type="evidence" value="ECO:0007669"/>
    <property type="project" value="TreeGrafter"/>
</dbReference>
<protein>
    <submittedName>
        <fullName evidence="5">Alpha/beta fold hydrolase</fullName>
    </submittedName>
</protein>
<evidence type="ECO:0000259" key="4">
    <source>
        <dbReference type="Pfam" id="PF00561"/>
    </source>
</evidence>
<dbReference type="PANTHER" id="PTHR43201:SF5">
    <property type="entry name" value="MEDIUM-CHAIN ACYL-COA LIGASE ACSF2, MITOCHONDRIAL"/>
    <property type="match status" value="1"/>
</dbReference>
<dbReference type="Pfam" id="PF00501">
    <property type="entry name" value="AMP-binding"/>
    <property type="match status" value="1"/>
</dbReference>
<dbReference type="PANTHER" id="PTHR43201">
    <property type="entry name" value="ACYL-COA SYNTHETASE"/>
    <property type="match status" value="1"/>
</dbReference>
<dbReference type="Proteomes" id="UP000515728">
    <property type="component" value="Chromosome"/>
</dbReference>
<dbReference type="Pfam" id="PF00561">
    <property type="entry name" value="Abhydrolase_1"/>
    <property type="match status" value="1"/>
</dbReference>
<dbReference type="InterPro" id="IPR042099">
    <property type="entry name" value="ANL_N_sf"/>
</dbReference>
<dbReference type="KEGG" id="ppel:H6H00_20570"/>
<sequence length="850" mass="87631">MPTATLPPALPGLDPRWSRLVTADDADGVTRTWHVLDNGVEPTGGTMFCVHGNPTWSYLWRRFLAAAPPGWRVVAVDQLGMGYSDRTATARTFAQRVDDLGVVSDALGITGPATGTVVSVGHDWGGPISLGWALAHRSQLRAVVLANTGVHQPADSNAPALIRLARSRPLRTAVCAATPVFVRATSALSRPALDAGVRDALAAPYRGADRRRAVAEFVADIPLEAEHPSAAMLDRVTDGLDGLGDLPVLALWGPRDPVFSDVYLRDLLTRVPHAQVHRYENASHLVTEDAPQTARHTWDWIGQLSSPATDRPAAAPTTDGAPHRPVWAALRARAGDPATAIADGGRRISFDLLARRVDELAAGLAAHGVRPGDRVALLVPPGAELTAAVYACWRAGASIVVADAGLGPAGMARALRGAAPAVVIGVPRGLALARLRGVPGRRITAGPVPALVRRLLGAGPGLADLARLGRRSPAPEPPGPDAECAVVFTSGATGPPKGVVYRHRQVRAQLDALTDAFGLTADDRLVAAFPPFSLYGPGLGIASAVPVVAGPGRLTATALADAAAAVDATVVFASPAALRGVVATAGARPSPALGRVRLVVSAGAPIPGSLLHRLRAVLPAAQAHTPYGMTEVLPVTDITLDGIDAAGPGDGVCVGRPLAAVQVRVGPLSADGTAGDDLTAAPGVTGEVCVRAAHVKDRYDQLWATERASARTPGWHRTGDVGHLDAQGRLWVEGRLGHVVTTTAGPVTPVGVEQRVQQVDGVTAAAVVGVGPVGGQVLVVVVEQAVPTRGPLAPPALAAAVRACAGVPVTAVLVTPALPVDIRHASKVDRTRVARWAGRHLAGRRAGRRP</sequence>
<keyword evidence="2" id="KW-0436">Ligase</keyword>
<feature type="domain" description="AMP-dependent synthetase/ligase" evidence="3">
    <location>
        <begin position="337"/>
        <end position="696"/>
    </location>
</feature>
<accession>A0A7G7MSG3</accession>
<proteinExistence type="inferred from homology"/>
<dbReference type="Gene3D" id="3.40.50.1820">
    <property type="entry name" value="alpha/beta hydrolase"/>
    <property type="match status" value="1"/>
</dbReference>
<dbReference type="SUPFAM" id="SSF53474">
    <property type="entry name" value="alpha/beta-Hydrolases"/>
    <property type="match status" value="1"/>
</dbReference>
<dbReference type="InterPro" id="IPR000073">
    <property type="entry name" value="AB_hydrolase_1"/>
</dbReference>
<keyword evidence="5" id="KW-0378">Hydrolase</keyword>
<dbReference type="InterPro" id="IPR000873">
    <property type="entry name" value="AMP-dep_synth/lig_dom"/>
</dbReference>
<evidence type="ECO:0000313" key="5">
    <source>
        <dbReference type="EMBL" id="QNG55724.1"/>
    </source>
</evidence>
<dbReference type="EMBL" id="CP060131">
    <property type="protein sequence ID" value="QNG55724.1"/>
    <property type="molecule type" value="Genomic_DNA"/>
</dbReference>
<dbReference type="Gene3D" id="3.40.50.12780">
    <property type="entry name" value="N-terminal domain of ligase-like"/>
    <property type="match status" value="1"/>
</dbReference>
<evidence type="ECO:0000259" key="3">
    <source>
        <dbReference type="Pfam" id="PF00501"/>
    </source>
</evidence>
<name>A0A7G7MSG3_9PSEU</name>
<dbReference type="GO" id="GO:0031956">
    <property type="term" value="F:medium-chain fatty acid-CoA ligase activity"/>
    <property type="evidence" value="ECO:0007669"/>
    <property type="project" value="TreeGrafter"/>
</dbReference>
<feature type="domain" description="AB hydrolase-1" evidence="4">
    <location>
        <begin position="46"/>
        <end position="290"/>
    </location>
</feature>
<dbReference type="RefSeq" id="WP_185722586.1">
    <property type="nucleotide sequence ID" value="NZ_BAAAWI010000001.1"/>
</dbReference>
<evidence type="ECO:0000256" key="2">
    <source>
        <dbReference type="ARBA" id="ARBA00022598"/>
    </source>
</evidence>
<dbReference type="AlphaFoldDB" id="A0A7G7MSG3"/>
<evidence type="ECO:0000313" key="6">
    <source>
        <dbReference type="Proteomes" id="UP000515728"/>
    </source>
</evidence>
<dbReference type="GO" id="GO:0016787">
    <property type="term" value="F:hydrolase activity"/>
    <property type="evidence" value="ECO:0007669"/>
    <property type="project" value="UniProtKB-KW"/>
</dbReference>
<dbReference type="SUPFAM" id="SSF56801">
    <property type="entry name" value="Acetyl-CoA synthetase-like"/>
    <property type="match status" value="1"/>
</dbReference>
<dbReference type="InterPro" id="IPR029058">
    <property type="entry name" value="AB_hydrolase_fold"/>
</dbReference>
<gene>
    <name evidence="5" type="ORF">H6H00_20570</name>
</gene>
<comment type="similarity">
    <text evidence="1">Belongs to the ATP-dependent AMP-binding enzyme family.</text>
</comment>
<reference evidence="5 6" key="1">
    <citation type="submission" date="2020-08" db="EMBL/GenBank/DDBJ databases">
        <authorList>
            <person name="Mo P."/>
        </authorList>
    </citation>
    <scope>NUCLEOTIDE SEQUENCE [LARGE SCALE GENOMIC DNA]</scope>
    <source>
        <strain evidence="5 6">CGMCC 4.1532</strain>
    </source>
</reference>
<organism evidence="5 6">
    <name type="scientific">Pseudonocardia petroleophila</name>
    <dbReference type="NCBI Taxonomy" id="37331"/>
    <lineage>
        <taxon>Bacteria</taxon>
        <taxon>Bacillati</taxon>
        <taxon>Actinomycetota</taxon>
        <taxon>Actinomycetes</taxon>
        <taxon>Pseudonocardiales</taxon>
        <taxon>Pseudonocardiaceae</taxon>
        <taxon>Pseudonocardia</taxon>
    </lineage>
</organism>